<protein>
    <submittedName>
        <fullName evidence="3">Peptidoglycan/xylan/chitin deacetylase, PgdA/CDA1 family</fullName>
    </submittedName>
</protein>
<dbReference type="OrthoDB" id="2649545at2"/>
<keyword evidence="4" id="KW-1185">Reference proteome</keyword>
<feature type="domain" description="NodB homology" evidence="2">
    <location>
        <begin position="125"/>
        <end position="305"/>
    </location>
</feature>
<dbReference type="InterPro" id="IPR050248">
    <property type="entry name" value="Polysacc_deacetylase_ArnD"/>
</dbReference>
<dbReference type="Pfam" id="PF01522">
    <property type="entry name" value="Polysacc_deac_1"/>
    <property type="match status" value="1"/>
</dbReference>
<organism evidence="3 4">
    <name type="scientific">Kroppenstedtia eburnea</name>
    <dbReference type="NCBI Taxonomy" id="714067"/>
    <lineage>
        <taxon>Bacteria</taxon>
        <taxon>Bacillati</taxon>
        <taxon>Bacillota</taxon>
        <taxon>Bacilli</taxon>
        <taxon>Bacillales</taxon>
        <taxon>Thermoactinomycetaceae</taxon>
        <taxon>Kroppenstedtia</taxon>
    </lineage>
</organism>
<dbReference type="Gene3D" id="3.20.20.370">
    <property type="entry name" value="Glycoside hydrolase/deacetylase"/>
    <property type="match status" value="1"/>
</dbReference>
<proteinExistence type="predicted"/>
<dbReference type="PROSITE" id="PS51677">
    <property type="entry name" value="NODB"/>
    <property type="match status" value="1"/>
</dbReference>
<evidence type="ECO:0000313" key="3">
    <source>
        <dbReference type="EMBL" id="SIS43947.1"/>
    </source>
</evidence>
<dbReference type="PANTHER" id="PTHR10587">
    <property type="entry name" value="GLYCOSYL TRANSFERASE-RELATED"/>
    <property type="match status" value="1"/>
</dbReference>
<dbReference type="GO" id="GO:0005975">
    <property type="term" value="P:carbohydrate metabolic process"/>
    <property type="evidence" value="ECO:0007669"/>
    <property type="project" value="InterPro"/>
</dbReference>
<dbReference type="InterPro" id="IPR002509">
    <property type="entry name" value="NODB_dom"/>
</dbReference>
<dbReference type="InterPro" id="IPR011330">
    <property type="entry name" value="Glyco_hydro/deAcase_b/a-brl"/>
</dbReference>
<dbReference type="AlphaFoldDB" id="A0A1N7J3Y5"/>
<feature type="region of interest" description="Disordered" evidence="1">
    <location>
        <begin position="33"/>
        <end position="113"/>
    </location>
</feature>
<dbReference type="CDD" id="cd10917">
    <property type="entry name" value="CE4_NodB_like_6s_7s"/>
    <property type="match status" value="1"/>
</dbReference>
<gene>
    <name evidence="3" type="ORF">SAMN05421790_101683</name>
</gene>
<dbReference type="SUPFAM" id="SSF88713">
    <property type="entry name" value="Glycoside hydrolase/deacetylase"/>
    <property type="match status" value="1"/>
</dbReference>
<feature type="compositionally biased region" description="Basic and acidic residues" evidence="1">
    <location>
        <begin position="102"/>
        <end position="112"/>
    </location>
</feature>
<reference evidence="4" key="1">
    <citation type="submission" date="2017-01" db="EMBL/GenBank/DDBJ databases">
        <authorList>
            <person name="Varghese N."/>
            <person name="Submissions S."/>
        </authorList>
    </citation>
    <scope>NUCLEOTIDE SEQUENCE [LARGE SCALE GENOMIC DNA]</scope>
    <source>
        <strain evidence="4">DSM 45196</strain>
    </source>
</reference>
<dbReference type="Proteomes" id="UP000186795">
    <property type="component" value="Unassembled WGS sequence"/>
</dbReference>
<evidence type="ECO:0000256" key="1">
    <source>
        <dbReference type="SAM" id="MobiDB-lite"/>
    </source>
</evidence>
<dbReference type="GO" id="GO:0016810">
    <property type="term" value="F:hydrolase activity, acting on carbon-nitrogen (but not peptide) bonds"/>
    <property type="evidence" value="ECO:0007669"/>
    <property type="project" value="InterPro"/>
</dbReference>
<feature type="compositionally biased region" description="Basic and acidic residues" evidence="1">
    <location>
        <begin position="40"/>
        <end position="82"/>
    </location>
</feature>
<evidence type="ECO:0000313" key="4">
    <source>
        <dbReference type="Proteomes" id="UP000186795"/>
    </source>
</evidence>
<evidence type="ECO:0000259" key="2">
    <source>
        <dbReference type="PROSITE" id="PS51677"/>
    </source>
</evidence>
<dbReference type="EMBL" id="FTOD01000001">
    <property type="protein sequence ID" value="SIS43947.1"/>
    <property type="molecule type" value="Genomic_DNA"/>
</dbReference>
<dbReference type="RefSeq" id="WP_159439660.1">
    <property type="nucleotide sequence ID" value="NZ_CP048103.1"/>
</dbReference>
<accession>A0A1N7J3Y5</accession>
<sequence>MKGTLLRTGLFLFMAVWVGFSTAWNASYAGQAGKRLQPAPEEKSTETVKAPARSESRKAEGQTEEREPQKQAQKEEPKEKPEQQQSVQKQPDEKQVAQGTKSAREKTEKKADLPVVVYQGPNEKKRVALTFDDGPDRTYTPQVLNILKGEQVPATFFVVGKEVNRNGDVAKRIVSEGHVIANHTWSHLYLPNLPDKRVEGELDRAVQAVKKATGKEMSLMRPPYGAVKGKEERITHIGHRIINWDVDTNDWKPGRTSQQILAAVKGHTVPGSIVLMHSGGGNRSATVQALPEIIRYLKQQGYEFVTVDQLLDVPAYIN</sequence>
<name>A0A1N7J3Y5_9BACL</name>